<feature type="domain" description="NADP-dependent oxidoreductase" evidence="1">
    <location>
        <begin position="29"/>
        <end position="296"/>
    </location>
</feature>
<comment type="caution">
    <text evidence="2">The sequence shown here is derived from an EMBL/GenBank/DDBJ whole genome shotgun (WGS) entry which is preliminary data.</text>
</comment>
<gene>
    <name evidence="2" type="ORF">E1J38_001745</name>
</gene>
<dbReference type="EMBL" id="SMZJ02000001">
    <property type="protein sequence ID" value="TWO34602.1"/>
    <property type="molecule type" value="Genomic_DNA"/>
</dbReference>
<dbReference type="RefSeq" id="WP_133354496.1">
    <property type="nucleotide sequence ID" value="NZ_SMZJ02000001.1"/>
</dbReference>
<protein>
    <submittedName>
        <fullName evidence="2">Aldo/keto reductase</fullName>
    </submittedName>
</protein>
<dbReference type="InterPro" id="IPR053135">
    <property type="entry name" value="AKR2_Oxidoreductase"/>
</dbReference>
<name>A0A562YHR4_9FLAO</name>
<dbReference type="PANTHER" id="PTHR43312">
    <property type="entry name" value="D-THREO-ALDOSE 1-DEHYDROGENASE"/>
    <property type="match status" value="1"/>
</dbReference>
<dbReference type="PANTHER" id="PTHR43312:SF1">
    <property type="entry name" value="NADP-DEPENDENT OXIDOREDUCTASE DOMAIN-CONTAINING PROTEIN"/>
    <property type="match status" value="1"/>
</dbReference>
<sequence length="314" mass="35649">MILGLGTAALGRPQYINIKLGGDRFVDLNSFKKKGFQVLEEAYTRGVRYFDTAPGYGLAEQLLIEWLQTKNDASIMVATKWGYTYMANFDFNAKIHEQKEHSLSKLNDQWQTSKALLPNLSVYQIHSATLETGVLENQEILDRLSELKQEYKIKIGLTTTGDNQVEVINKAVDIEVNGDVLFDVFQSTYNILDQSILKLGLSLSKEGRQFVLKETLANGRLFPNQSYPHYEGLYSYLEKLSAKYHVGIDAIALRFCMQSFPTSFVLSGASSSTQLTKNLKANSFTLLEDELSKLSAFEVAPYNYWQERKQLTWN</sequence>
<dbReference type="OrthoDB" id="9773828at2"/>
<dbReference type="InterPro" id="IPR023210">
    <property type="entry name" value="NADP_OxRdtase_dom"/>
</dbReference>
<reference evidence="2 3" key="1">
    <citation type="submission" date="2019-07" db="EMBL/GenBank/DDBJ databases">
        <title>Seonamhaeicola sp. W255 draft genome.</title>
        <authorList>
            <person name="Zhang X.-Y."/>
            <person name="Zhang R."/>
            <person name="Zhong Y.-L."/>
            <person name="Du Z.-J."/>
        </authorList>
    </citation>
    <scope>NUCLEOTIDE SEQUENCE [LARGE SCALE GENOMIC DNA]</scope>
    <source>
        <strain evidence="2 3">W255</strain>
    </source>
</reference>
<evidence type="ECO:0000259" key="1">
    <source>
        <dbReference type="Pfam" id="PF00248"/>
    </source>
</evidence>
<dbReference type="Proteomes" id="UP000295814">
    <property type="component" value="Unassembled WGS sequence"/>
</dbReference>
<organism evidence="2 3">
    <name type="scientific">Seonamhaeicola sediminis</name>
    <dbReference type="NCBI Taxonomy" id="2528206"/>
    <lineage>
        <taxon>Bacteria</taxon>
        <taxon>Pseudomonadati</taxon>
        <taxon>Bacteroidota</taxon>
        <taxon>Flavobacteriia</taxon>
        <taxon>Flavobacteriales</taxon>
        <taxon>Flavobacteriaceae</taxon>
    </lineage>
</organism>
<dbReference type="Gene3D" id="3.20.20.100">
    <property type="entry name" value="NADP-dependent oxidoreductase domain"/>
    <property type="match status" value="1"/>
</dbReference>
<dbReference type="SUPFAM" id="SSF51430">
    <property type="entry name" value="NAD(P)-linked oxidoreductase"/>
    <property type="match status" value="1"/>
</dbReference>
<keyword evidence="3" id="KW-1185">Reference proteome</keyword>
<evidence type="ECO:0000313" key="2">
    <source>
        <dbReference type="EMBL" id="TWO34602.1"/>
    </source>
</evidence>
<proteinExistence type="predicted"/>
<evidence type="ECO:0000313" key="3">
    <source>
        <dbReference type="Proteomes" id="UP000295814"/>
    </source>
</evidence>
<dbReference type="InterPro" id="IPR036812">
    <property type="entry name" value="NAD(P)_OxRdtase_dom_sf"/>
</dbReference>
<dbReference type="Pfam" id="PF00248">
    <property type="entry name" value="Aldo_ket_red"/>
    <property type="match status" value="1"/>
</dbReference>
<accession>A0A562YHR4</accession>
<dbReference type="AlphaFoldDB" id="A0A562YHR4"/>